<evidence type="ECO:0000313" key="6">
    <source>
        <dbReference type="Proteomes" id="UP000051012"/>
    </source>
</evidence>
<gene>
    <name evidence="5" type="ORF">AMJ52_04980</name>
</gene>
<reference evidence="5 6" key="1">
    <citation type="journal article" date="2015" name="Microbiome">
        <title>Genomic resolution of linkages in carbon, nitrogen, and sulfur cycling among widespread estuary sediment bacteria.</title>
        <authorList>
            <person name="Baker B.J."/>
            <person name="Lazar C.S."/>
            <person name="Teske A.P."/>
            <person name="Dick G.J."/>
        </authorList>
    </citation>
    <scope>NUCLEOTIDE SEQUENCE [LARGE SCALE GENOMIC DNA]</scope>
    <source>
        <strain evidence="5">DG_78</strain>
    </source>
</reference>
<proteinExistence type="inferred from homology"/>
<dbReference type="Gene3D" id="3.60.60.10">
    <property type="entry name" value="Penicillin V Acylase, Chain A"/>
    <property type="match status" value="1"/>
</dbReference>
<dbReference type="PANTHER" id="PTHR35527:SF2">
    <property type="entry name" value="HYDROLASE"/>
    <property type="match status" value="1"/>
</dbReference>
<organism evidence="5 6">
    <name type="scientific">candidate division TA06 bacterium DG_78</name>
    <dbReference type="NCBI Taxonomy" id="1703772"/>
    <lineage>
        <taxon>Bacteria</taxon>
        <taxon>Bacteria division TA06</taxon>
    </lineage>
</organism>
<sequence length="137" mass="15970">MKIGRYIFLFVTVCTFLIPDNSHACTTFCFEHKGEWIYGRNYDWTIERCLIVVNKRGAAKTAWTQDNPAQWVSKYGSVTFNQYGREFPLGGMNEAGLVIECMWLEHTEYPHIDARKGLSDLQWIQYQLDNFATVDEV</sequence>
<feature type="domain" description="Choloylglycine hydrolase/NAAA C-terminal" evidence="4">
    <location>
        <begin position="25"/>
        <end position="137"/>
    </location>
</feature>
<comment type="caution">
    <text evidence="5">The sequence shown here is derived from an EMBL/GenBank/DDBJ whole genome shotgun (WGS) entry which is preliminary data.</text>
</comment>
<feature type="signal peptide" evidence="3">
    <location>
        <begin position="1"/>
        <end position="24"/>
    </location>
</feature>
<dbReference type="PANTHER" id="PTHR35527">
    <property type="entry name" value="CHOLOYLGLYCINE HYDROLASE"/>
    <property type="match status" value="1"/>
</dbReference>
<keyword evidence="3" id="KW-0732">Signal</keyword>
<comment type="similarity">
    <text evidence="1">Belongs to the peptidase C59 family.</text>
</comment>
<dbReference type="AlphaFoldDB" id="A0A0S7YDJ8"/>
<name>A0A0S7YDJ8_UNCT6</name>
<evidence type="ECO:0000256" key="2">
    <source>
        <dbReference type="ARBA" id="ARBA00022801"/>
    </source>
</evidence>
<dbReference type="Pfam" id="PF02275">
    <property type="entry name" value="CBAH"/>
    <property type="match status" value="1"/>
</dbReference>
<dbReference type="Proteomes" id="UP000051012">
    <property type="component" value="Unassembled WGS sequence"/>
</dbReference>
<dbReference type="GO" id="GO:0016787">
    <property type="term" value="F:hydrolase activity"/>
    <property type="evidence" value="ECO:0007669"/>
    <property type="project" value="UniProtKB-KW"/>
</dbReference>
<dbReference type="EMBL" id="LJNI01000053">
    <property type="protein sequence ID" value="KPJ72829.1"/>
    <property type="molecule type" value="Genomic_DNA"/>
</dbReference>
<evidence type="ECO:0000313" key="5">
    <source>
        <dbReference type="EMBL" id="KPJ72829.1"/>
    </source>
</evidence>
<feature type="non-terminal residue" evidence="5">
    <location>
        <position position="137"/>
    </location>
</feature>
<evidence type="ECO:0000259" key="4">
    <source>
        <dbReference type="Pfam" id="PF02275"/>
    </source>
</evidence>
<protein>
    <recommendedName>
        <fullName evidence="4">Choloylglycine hydrolase/NAAA C-terminal domain-containing protein</fullName>
    </recommendedName>
</protein>
<dbReference type="InterPro" id="IPR029132">
    <property type="entry name" value="CBAH/NAAA_C"/>
</dbReference>
<keyword evidence="2" id="KW-0378">Hydrolase</keyword>
<dbReference type="InterPro" id="IPR029055">
    <property type="entry name" value="Ntn_hydrolases_N"/>
</dbReference>
<evidence type="ECO:0000256" key="1">
    <source>
        <dbReference type="ARBA" id="ARBA00006625"/>
    </source>
</evidence>
<dbReference type="InterPro" id="IPR052193">
    <property type="entry name" value="Peptidase_C59"/>
</dbReference>
<evidence type="ECO:0000256" key="3">
    <source>
        <dbReference type="SAM" id="SignalP"/>
    </source>
</evidence>
<feature type="chain" id="PRO_5006640576" description="Choloylglycine hydrolase/NAAA C-terminal domain-containing protein" evidence="3">
    <location>
        <begin position="25"/>
        <end position="137"/>
    </location>
</feature>
<dbReference type="SUPFAM" id="SSF56235">
    <property type="entry name" value="N-terminal nucleophile aminohydrolases (Ntn hydrolases)"/>
    <property type="match status" value="1"/>
</dbReference>
<accession>A0A0S7YDJ8</accession>